<dbReference type="AlphaFoldDB" id="A0A8J2RIF9"/>
<evidence type="ECO:0000313" key="5">
    <source>
        <dbReference type="Proteomes" id="UP000789390"/>
    </source>
</evidence>
<comment type="similarity">
    <text evidence="1">Belongs to the mTERF family.</text>
</comment>
<protein>
    <submittedName>
        <fullName evidence="4">Uncharacterized protein</fullName>
    </submittedName>
</protein>
<proteinExistence type="inferred from homology"/>
<evidence type="ECO:0000256" key="3">
    <source>
        <dbReference type="SAM" id="MobiDB-lite"/>
    </source>
</evidence>
<dbReference type="Gene3D" id="1.25.70.10">
    <property type="entry name" value="Transcription termination factor 3, mitochondrial"/>
    <property type="match status" value="1"/>
</dbReference>
<dbReference type="InterPro" id="IPR003690">
    <property type="entry name" value="MTERF"/>
</dbReference>
<dbReference type="Pfam" id="PF02536">
    <property type="entry name" value="mTERF"/>
    <property type="match status" value="1"/>
</dbReference>
<evidence type="ECO:0000256" key="2">
    <source>
        <dbReference type="ARBA" id="ARBA00022946"/>
    </source>
</evidence>
<feature type="compositionally biased region" description="Acidic residues" evidence="3">
    <location>
        <begin position="248"/>
        <end position="273"/>
    </location>
</feature>
<dbReference type="OrthoDB" id="9991972at2759"/>
<comment type="caution">
    <text evidence="4">The sequence shown here is derived from an EMBL/GenBank/DDBJ whole genome shotgun (WGS) entry which is preliminary data.</text>
</comment>
<dbReference type="InterPro" id="IPR038538">
    <property type="entry name" value="MTERF_sf"/>
</dbReference>
<evidence type="ECO:0000313" key="4">
    <source>
        <dbReference type="EMBL" id="CAH0105296.1"/>
    </source>
</evidence>
<dbReference type="GO" id="GO:0003676">
    <property type="term" value="F:nucleic acid binding"/>
    <property type="evidence" value="ECO:0007669"/>
    <property type="project" value="InterPro"/>
</dbReference>
<evidence type="ECO:0000256" key="1">
    <source>
        <dbReference type="ARBA" id="ARBA00007692"/>
    </source>
</evidence>
<gene>
    <name evidence="4" type="ORF">DGAL_LOCUS8316</name>
</gene>
<keyword evidence="5" id="KW-1185">Reference proteome</keyword>
<feature type="region of interest" description="Disordered" evidence="3">
    <location>
        <begin position="248"/>
        <end position="285"/>
    </location>
</feature>
<sequence length="285" mass="33059">MLRKSSSQVLCQLFRKSETSWSKTLLAHLHTKSEEIADMQNSLGQQVLEESLQKYQDLGFSLKQSTKMLLDNPLLSKYPNERICHSYEVLKSMGFKTEETKEILVQEPKIFDRDPRIVKRNYSNLMMQLGNHQGRIAALGAPNTLIENSLTTNEKIDYCIMEMLINKPEIARSKILKCPFILIKTRHKFAYRSGLYKKIDPKNKEGLSSNPSISDLFLSSDKFFLSRFKGFSVEDYVVFEAMMLNEEESFKDEEDDETDSKDDLTDEDSDDEDISKGKKSYRRKK</sequence>
<dbReference type="Proteomes" id="UP000789390">
    <property type="component" value="Unassembled WGS sequence"/>
</dbReference>
<reference evidence="4" key="1">
    <citation type="submission" date="2021-11" db="EMBL/GenBank/DDBJ databases">
        <authorList>
            <person name="Schell T."/>
        </authorList>
    </citation>
    <scope>NUCLEOTIDE SEQUENCE</scope>
    <source>
        <strain evidence="4">M5</strain>
    </source>
</reference>
<keyword evidence="2" id="KW-0809">Transit peptide</keyword>
<organism evidence="4 5">
    <name type="scientific">Daphnia galeata</name>
    <dbReference type="NCBI Taxonomy" id="27404"/>
    <lineage>
        <taxon>Eukaryota</taxon>
        <taxon>Metazoa</taxon>
        <taxon>Ecdysozoa</taxon>
        <taxon>Arthropoda</taxon>
        <taxon>Crustacea</taxon>
        <taxon>Branchiopoda</taxon>
        <taxon>Diplostraca</taxon>
        <taxon>Cladocera</taxon>
        <taxon>Anomopoda</taxon>
        <taxon>Daphniidae</taxon>
        <taxon>Daphnia</taxon>
    </lineage>
</organism>
<accession>A0A8J2RIF9</accession>
<name>A0A8J2RIF9_9CRUS</name>
<dbReference type="EMBL" id="CAKKLH010000179">
    <property type="protein sequence ID" value="CAH0105296.1"/>
    <property type="molecule type" value="Genomic_DNA"/>
</dbReference>